<protein>
    <submittedName>
        <fullName evidence="1">Uncharacterized protein</fullName>
    </submittedName>
</protein>
<dbReference type="Proteomes" id="UP001153334">
    <property type="component" value="Unassembled WGS sequence"/>
</dbReference>
<reference evidence="1" key="1">
    <citation type="submission" date="2022-11" db="EMBL/GenBank/DDBJ databases">
        <title>Genome Sequence of Nemania bipapillata.</title>
        <authorList>
            <person name="Buettner E."/>
        </authorList>
    </citation>
    <scope>NUCLEOTIDE SEQUENCE</scope>
    <source>
        <strain evidence="1">CP14</strain>
    </source>
</reference>
<proteinExistence type="predicted"/>
<sequence length="330" mass="33677">MRFSKATTLAAVASTAQAQRPDNTSICDYYTTALLKNNTADNQATLLTLVVNTVVIGNYTQPNVGVKVPGILAPGQYNGTDVNLLPYFNGDLASSNRGGDHGVSVNFLDDGGAEPLKNNKPANTQSSSQYFLLTHLYQFFGSLLGCSKQGMPGFAAYGGHASMYEVHKFMALDPYEMGYFITQVGLAASSFGVADSDVQAVGSALASLFDYRCAPPTTVIQSQGAQLQSICIAEDCPLAADSVCDSYQPVVEPSSVSPSASTSATPTASYSTSSPLTTPGSTGPGNATSTPSAATGSSTASSPTTVPTAGAATNGFGLVAAAGGLLALLL</sequence>
<evidence type="ECO:0000313" key="2">
    <source>
        <dbReference type="Proteomes" id="UP001153334"/>
    </source>
</evidence>
<organism evidence="1 2">
    <name type="scientific">Nemania bipapillata</name>
    <dbReference type="NCBI Taxonomy" id="110536"/>
    <lineage>
        <taxon>Eukaryota</taxon>
        <taxon>Fungi</taxon>
        <taxon>Dikarya</taxon>
        <taxon>Ascomycota</taxon>
        <taxon>Pezizomycotina</taxon>
        <taxon>Sordariomycetes</taxon>
        <taxon>Xylariomycetidae</taxon>
        <taxon>Xylariales</taxon>
        <taxon>Xylariaceae</taxon>
        <taxon>Nemania</taxon>
    </lineage>
</organism>
<keyword evidence="2" id="KW-1185">Reference proteome</keyword>
<dbReference type="EMBL" id="JAPESX010001047">
    <property type="protein sequence ID" value="KAJ8118010.1"/>
    <property type="molecule type" value="Genomic_DNA"/>
</dbReference>
<accession>A0ACC2IS16</accession>
<gene>
    <name evidence="1" type="ORF">ONZ43_g4081</name>
</gene>
<name>A0ACC2IS16_9PEZI</name>
<comment type="caution">
    <text evidence="1">The sequence shown here is derived from an EMBL/GenBank/DDBJ whole genome shotgun (WGS) entry which is preliminary data.</text>
</comment>
<evidence type="ECO:0000313" key="1">
    <source>
        <dbReference type="EMBL" id="KAJ8118010.1"/>
    </source>
</evidence>